<proteinExistence type="predicted"/>
<evidence type="ECO:0000313" key="2">
    <source>
        <dbReference type="EMBL" id="QJH95994.1"/>
    </source>
</evidence>
<sequence length="67" mass="7236">MDLAKEIASFAKSRKNGKGKEAAGPASAEDRAFADFATALKSGDQGTAKKHLRSLVDLWRTEPDDEE</sequence>
<reference evidence="2" key="1">
    <citation type="submission" date="2020-03" db="EMBL/GenBank/DDBJ databases">
        <title>The deep terrestrial virosphere.</title>
        <authorList>
            <person name="Holmfeldt K."/>
            <person name="Nilsson E."/>
            <person name="Simone D."/>
            <person name="Lopez-Fernandez M."/>
            <person name="Wu X."/>
            <person name="de Brujin I."/>
            <person name="Lundin D."/>
            <person name="Andersson A."/>
            <person name="Bertilsson S."/>
            <person name="Dopson M."/>
        </authorList>
    </citation>
    <scope>NUCLEOTIDE SEQUENCE</scope>
    <source>
        <strain evidence="2">TM448B00567</strain>
    </source>
</reference>
<dbReference type="AlphaFoldDB" id="A0A6M3XDQ3"/>
<evidence type="ECO:0000256" key="1">
    <source>
        <dbReference type="SAM" id="MobiDB-lite"/>
    </source>
</evidence>
<gene>
    <name evidence="2" type="ORF">TM448B00567_0015</name>
</gene>
<organism evidence="2">
    <name type="scientific">viral metagenome</name>
    <dbReference type="NCBI Taxonomy" id="1070528"/>
    <lineage>
        <taxon>unclassified sequences</taxon>
        <taxon>metagenomes</taxon>
        <taxon>organismal metagenomes</taxon>
    </lineage>
</organism>
<name>A0A6M3XDQ3_9ZZZZ</name>
<accession>A0A6M3XDQ3</accession>
<protein>
    <submittedName>
        <fullName evidence="2">Uncharacterized protein</fullName>
    </submittedName>
</protein>
<feature type="region of interest" description="Disordered" evidence="1">
    <location>
        <begin position="1"/>
        <end position="28"/>
    </location>
</feature>
<dbReference type="EMBL" id="MT144636">
    <property type="protein sequence ID" value="QJH95994.1"/>
    <property type="molecule type" value="Genomic_DNA"/>
</dbReference>